<comment type="cofactor">
    <cofactor evidence="1">
        <name>pyridoxal 5'-phosphate</name>
        <dbReference type="ChEBI" id="CHEBI:597326"/>
    </cofactor>
</comment>
<dbReference type="OrthoDB" id="6752799at2759"/>
<keyword evidence="4 9" id="KW-0032">Aminotransferase</keyword>
<keyword evidence="5 9" id="KW-0808">Transferase</keyword>
<comment type="function">
    <text evidence="8">Important for the metabolism of amino acids and Krebs-cycle related organic acids. In plants, it is involved in nitrogen metabolism and in aspects of carbon and energy metabolism.</text>
</comment>
<feature type="domain" description="Aminotransferase class I/classII large" evidence="11">
    <location>
        <begin position="52"/>
        <end position="418"/>
    </location>
</feature>
<dbReference type="NCBIfam" id="NF006719">
    <property type="entry name" value="PRK09257.1"/>
    <property type="match status" value="1"/>
</dbReference>
<dbReference type="EC" id="2.6.1.1" evidence="9"/>
<dbReference type="PANTHER" id="PTHR11879:SF55">
    <property type="entry name" value="GLUTAMATE OXALOACETATE TRANSAMINASE 1, ISOFORM B"/>
    <property type="match status" value="1"/>
</dbReference>
<dbReference type="CDD" id="cd00609">
    <property type="entry name" value="AAT_like"/>
    <property type="match status" value="1"/>
</dbReference>
<evidence type="ECO:0000259" key="11">
    <source>
        <dbReference type="Pfam" id="PF00155"/>
    </source>
</evidence>
<dbReference type="Pfam" id="PF00155">
    <property type="entry name" value="Aminotran_1_2"/>
    <property type="match status" value="1"/>
</dbReference>
<dbReference type="GO" id="GO:0006532">
    <property type="term" value="P:aspartate biosynthetic process"/>
    <property type="evidence" value="ECO:0007669"/>
    <property type="project" value="TreeGrafter"/>
</dbReference>
<dbReference type="Proteomes" id="UP000327013">
    <property type="component" value="Unassembled WGS sequence"/>
</dbReference>
<evidence type="ECO:0000313" key="13">
    <source>
        <dbReference type="Proteomes" id="UP000327013"/>
    </source>
</evidence>
<dbReference type="PANTHER" id="PTHR11879">
    <property type="entry name" value="ASPARTATE AMINOTRANSFERASE"/>
    <property type="match status" value="1"/>
</dbReference>
<dbReference type="Gene3D" id="3.90.1150.10">
    <property type="entry name" value="Aspartate Aminotransferase, domain 1"/>
    <property type="match status" value="1"/>
</dbReference>
<dbReference type="EMBL" id="VIBQ01000014">
    <property type="protein sequence ID" value="KAB8349793.1"/>
    <property type="molecule type" value="Genomic_DNA"/>
</dbReference>
<evidence type="ECO:0000256" key="1">
    <source>
        <dbReference type="ARBA" id="ARBA00001933"/>
    </source>
</evidence>
<reference evidence="12 13" key="1">
    <citation type="submission" date="2019-06" db="EMBL/GenBank/DDBJ databases">
        <title>A chromosomal-level reference genome of Carpinus fangiana (Coryloideae, Betulaceae).</title>
        <authorList>
            <person name="Yang X."/>
            <person name="Wang Z."/>
            <person name="Zhang L."/>
            <person name="Hao G."/>
            <person name="Liu J."/>
            <person name="Yang Y."/>
        </authorList>
    </citation>
    <scope>NUCLEOTIDE SEQUENCE [LARGE SCALE GENOMIC DNA]</scope>
    <source>
        <strain evidence="12">Cfa_2016G</strain>
        <tissue evidence="12">Leaf</tissue>
    </source>
</reference>
<proteinExistence type="inferred from homology"/>
<evidence type="ECO:0000256" key="10">
    <source>
        <dbReference type="SAM" id="MobiDB-lite"/>
    </source>
</evidence>
<dbReference type="PROSITE" id="PS00105">
    <property type="entry name" value="AA_TRANSFER_CLASS_1"/>
    <property type="match status" value="1"/>
</dbReference>
<gene>
    <name evidence="12" type="ORF">FH972_023807</name>
</gene>
<dbReference type="FunFam" id="3.90.1150.10:FF:000001">
    <property type="entry name" value="Aspartate aminotransferase"/>
    <property type="match status" value="1"/>
</dbReference>
<dbReference type="GO" id="GO:0005829">
    <property type="term" value="C:cytosol"/>
    <property type="evidence" value="ECO:0007669"/>
    <property type="project" value="TreeGrafter"/>
</dbReference>
<comment type="catalytic activity">
    <reaction evidence="7 9">
        <text>L-aspartate + 2-oxoglutarate = oxaloacetate + L-glutamate</text>
        <dbReference type="Rhea" id="RHEA:21824"/>
        <dbReference type="ChEBI" id="CHEBI:16452"/>
        <dbReference type="ChEBI" id="CHEBI:16810"/>
        <dbReference type="ChEBI" id="CHEBI:29985"/>
        <dbReference type="ChEBI" id="CHEBI:29991"/>
        <dbReference type="EC" id="2.6.1.1"/>
    </reaction>
</comment>
<evidence type="ECO:0000256" key="5">
    <source>
        <dbReference type="ARBA" id="ARBA00022679"/>
    </source>
</evidence>
<evidence type="ECO:0000256" key="7">
    <source>
        <dbReference type="ARBA" id="ARBA00049185"/>
    </source>
</evidence>
<dbReference type="SUPFAM" id="SSF53383">
    <property type="entry name" value="PLP-dependent transferases"/>
    <property type="match status" value="1"/>
</dbReference>
<accession>A0A5N6KX10</accession>
<comment type="similarity">
    <text evidence="2">Belongs to the class-I pyridoxal-phosphate-dependent aminotransferase family.</text>
</comment>
<dbReference type="Gene3D" id="3.40.640.10">
    <property type="entry name" value="Type I PLP-dependent aspartate aminotransferase-like (Major domain)"/>
    <property type="match status" value="1"/>
</dbReference>
<dbReference type="GO" id="GO:0030170">
    <property type="term" value="F:pyridoxal phosphate binding"/>
    <property type="evidence" value="ECO:0007669"/>
    <property type="project" value="InterPro"/>
</dbReference>
<evidence type="ECO:0000313" key="12">
    <source>
        <dbReference type="EMBL" id="KAB8349793.1"/>
    </source>
</evidence>
<comment type="subunit">
    <text evidence="3 9">Homodimer.</text>
</comment>
<evidence type="ECO:0000256" key="3">
    <source>
        <dbReference type="ARBA" id="ARBA00011738"/>
    </source>
</evidence>
<dbReference type="GO" id="GO:0004069">
    <property type="term" value="F:L-aspartate:2-oxoglutarate aminotransferase activity"/>
    <property type="evidence" value="ECO:0007669"/>
    <property type="project" value="UniProtKB-EC"/>
</dbReference>
<evidence type="ECO:0000256" key="2">
    <source>
        <dbReference type="ARBA" id="ARBA00007441"/>
    </source>
</evidence>
<dbReference type="InterPro" id="IPR015424">
    <property type="entry name" value="PyrdxlP-dep_Trfase"/>
</dbReference>
<dbReference type="InterPro" id="IPR004839">
    <property type="entry name" value="Aminotransferase_I/II_large"/>
</dbReference>
<organism evidence="12 13">
    <name type="scientific">Carpinus fangiana</name>
    <dbReference type="NCBI Taxonomy" id="176857"/>
    <lineage>
        <taxon>Eukaryota</taxon>
        <taxon>Viridiplantae</taxon>
        <taxon>Streptophyta</taxon>
        <taxon>Embryophyta</taxon>
        <taxon>Tracheophyta</taxon>
        <taxon>Spermatophyta</taxon>
        <taxon>Magnoliopsida</taxon>
        <taxon>eudicotyledons</taxon>
        <taxon>Gunneridae</taxon>
        <taxon>Pentapetalae</taxon>
        <taxon>rosids</taxon>
        <taxon>fabids</taxon>
        <taxon>Fagales</taxon>
        <taxon>Betulaceae</taxon>
        <taxon>Carpinus</taxon>
    </lineage>
</organism>
<keyword evidence="6" id="KW-0663">Pyridoxal phosphate</keyword>
<feature type="compositionally biased region" description="Low complexity" evidence="10">
    <location>
        <begin position="821"/>
        <end position="831"/>
    </location>
</feature>
<protein>
    <recommendedName>
        <fullName evidence="9">Aspartate aminotransferase</fullName>
        <ecNumber evidence="9">2.6.1.1</ecNumber>
    </recommendedName>
</protein>
<dbReference type="InterPro" id="IPR015422">
    <property type="entry name" value="PyrdxlP-dep_Trfase_small"/>
</dbReference>
<evidence type="ECO:0000256" key="9">
    <source>
        <dbReference type="RuleBase" id="RU000480"/>
    </source>
</evidence>
<dbReference type="AlphaFoldDB" id="A0A5N6KX10"/>
<dbReference type="FunFam" id="3.40.640.10:FF:000064">
    <property type="entry name" value="Aspartate aminotransferase"/>
    <property type="match status" value="1"/>
</dbReference>
<dbReference type="InterPro" id="IPR015421">
    <property type="entry name" value="PyrdxlP-dep_Trfase_major"/>
</dbReference>
<name>A0A5N6KX10_9ROSI</name>
<comment type="miscellaneous">
    <text evidence="9">In eukaryotes there are cytoplasmic, mitochondrial and chloroplastic isozymes.</text>
</comment>
<feature type="region of interest" description="Disordered" evidence="10">
    <location>
        <begin position="817"/>
        <end position="852"/>
    </location>
</feature>
<evidence type="ECO:0000256" key="4">
    <source>
        <dbReference type="ARBA" id="ARBA00022576"/>
    </source>
</evidence>
<dbReference type="InterPro" id="IPR000796">
    <property type="entry name" value="Asp_trans"/>
</dbReference>
<evidence type="ECO:0000256" key="6">
    <source>
        <dbReference type="ARBA" id="ARBA00022898"/>
    </source>
</evidence>
<dbReference type="PRINTS" id="PR00799">
    <property type="entry name" value="TRANSAMINASE"/>
</dbReference>
<sequence length="894" mass="97411">MSSSPQARLQQVSHHLNPPAMASAFSSDVVPQAPEDPLFGLMAAYRKDTFDKKVDLGIGAYRDDNAKPWILPVVKKADEILRQDPDLNHEYLPIAGLPNFTAPSQRLMLGADSPALRENRVTSFQTISGTGAVHLGGLFLSKFFRTSSKPTVYVSNPTWANHNQIFTNVHLPIATYPYFSKQTKGLDFDGMLAGIKAAPQGSIILLHACAHNPTGVDPTQDQWKQIAVVMREKSHFPFFDCAYQGFASGDLAKDAWAVRYFVAQGFELCIAQSFAKNFGLYGERAGCFHFVTSPANDAATTVGRVASQLAILQRSEISNPPAYGARIAATVLNDPALFAEWEENLRTMSGRIISMRSALRSRLEELKTPGTWKHITNQIGMFSFTGLSEAQVLKLRQDAHIYMTKNGRISMAGLNTKNRMRLGLAKRRKAPVEGPLNRLLDRLVKHERQERHNHQSQPDWPVSANRFVARLLQIASAVLDNAVNRERRQAHGRNTLEQRALRHDGAVIIQRRDTRGRRLQQVRRGMQAAARGVLGHGLRLLDGRGRRRIGVCGRGHGLGVQDGLVADVGLAALVGDVAGEVGPGDGVGALDEVGVGDGAKGLAYVGGVGDVAVGGAQDGLHAGGVGGVAHVRLGRVLRFAFVEGGPELFVAVERVLQLLGQILVWWELFGVEDGALFFADVGDRVGLVGFCRGFLAVACHDCWFWGECAEANGRGNCNLVGLAGASARRHTLPPGDTLIGLKMGAGEMLGEQELVGPHLRPKLELPPIDSLTSYHPKYFESQPPKWCKCTRSSAPTSAPTGWPLPLSAQPLAVPTWPPAAPRRLAPATLPRSMPAARRKRLSSKSSCEAQSLSQRRSTRSCLEDETIERRERKTIVADGGTMYICCKRQSCIRE</sequence>
<comment type="caution">
    <text evidence="12">The sequence shown here is derived from an EMBL/GenBank/DDBJ whole genome shotgun (WGS) entry which is preliminary data.</text>
</comment>
<keyword evidence="13" id="KW-1185">Reference proteome</keyword>
<dbReference type="InterPro" id="IPR004838">
    <property type="entry name" value="NHTrfase_class1_PyrdxlP-BS"/>
</dbReference>
<evidence type="ECO:0000256" key="8">
    <source>
        <dbReference type="ARBA" id="ARBA00053140"/>
    </source>
</evidence>